<gene>
    <name evidence="1" type="ORF">SAMN05192556_102453</name>
</gene>
<protein>
    <submittedName>
        <fullName evidence="1">Uncharacterized protein</fullName>
    </submittedName>
</protein>
<name>A0A1M6RZT8_9GAMM</name>
<reference evidence="2" key="1">
    <citation type="submission" date="2016-11" db="EMBL/GenBank/DDBJ databases">
        <authorList>
            <person name="Varghese N."/>
            <person name="Submissions S."/>
        </authorList>
    </citation>
    <scope>NUCLEOTIDE SEQUENCE [LARGE SCALE GENOMIC DNA]</scope>
    <source>
        <strain evidence="2">ALO Sharm</strain>
    </source>
</reference>
<accession>A0A1M6RZT8</accession>
<keyword evidence="2" id="KW-1185">Reference proteome</keyword>
<sequence length="99" mass="11302">MANTELKTKILDHVTEHRVFEFTIPIEATHFKDHSWHEVLAACDDLQRSGFLSYELPQQRLSYIRPTDKPGFNGAERVLLNGNEKVVLVTPKKLDSPDG</sequence>
<dbReference type="AlphaFoldDB" id="A0A1M6RZT8"/>
<dbReference type="EMBL" id="FRAL01000002">
    <property type="protein sequence ID" value="SHK37829.1"/>
    <property type="molecule type" value="Genomic_DNA"/>
</dbReference>
<proteinExistence type="predicted"/>
<organism evidence="1 2">
    <name type="scientific">Halomonas caseinilytica</name>
    <dbReference type="NCBI Taxonomy" id="438744"/>
    <lineage>
        <taxon>Bacteria</taxon>
        <taxon>Pseudomonadati</taxon>
        <taxon>Pseudomonadota</taxon>
        <taxon>Gammaproteobacteria</taxon>
        <taxon>Oceanospirillales</taxon>
        <taxon>Halomonadaceae</taxon>
        <taxon>Halomonas</taxon>
    </lineage>
</organism>
<dbReference type="Proteomes" id="UP000184248">
    <property type="component" value="Unassembled WGS sequence"/>
</dbReference>
<evidence type="ECO:0000313" key="1">
    <source>
        <dbReference type="EMBL" id="SHK37829.1"/>
    </source>
</evidence>
<evidence type="ECO:0000313" key="2">
    <source>
        <dbReference type="Proteomes" id="UP000184248"/>
    </source>
</evidence>
<dbReference type="RefSeq" id="WP_082919940.1">
    <property type="nucleotide sequence ID" value="NZ_BDEO01000002.1"/>
</dbReference>